<dbReference type="Pfam" id="PF04984">
    <property type="entry name" value="Phage_sheath_1"/>
    <property type="match status" value="1"/>
</dbReference>
<dbReference type="Pfam" id="PF17481">
    <property type="entry name" value="Phage_sheath_domII"/>
    <property type="match status" value="1"/>
</dbReference>
<reference evidence="7 9" key="2">
    <citation type="submission" date="2023-06" db="EMBL/GenBank/DDBJ databases">
        <title>Acute promotion of culturable opportunistic pathogens and persistent increase of antibiotic resistance following antibiotic exposure in mouse gut microbiota.</title>
        <authorList>
            <person name="Li L."/>
            <person name="Wang B."/>
            <person name="Sun Y."/>
            <person name="Wang M."/>
            <person name="Xu H."/>
        </authorList>
    </citation>
    <scope>NUCLEOTIDE SEQUENCE [LARGE SCALE GENOMIC DNA]</scope>
    <source>
        <strain evidence="7 9">CRI2_2</strain>
    </source>
</reference>
<evidence type="ECO:0000259" key="2">
    <source>
        <dbReference type="Pfam" id="PF04984"/>
    </source>
</evidence>
<dbReference type="Proteomes" id="UP001241571">
    <property type="component" value="Unassembled WGS sequence"/>
</dbReference>
<evidence type="ECO:0000313" key="8">
    <source>
        <dbReference type="Proteomes" id="UP000571857"/>
    </source>
</evidence>
<dbReference type="AlphaFoldDB" id="A0ABD4ZXB9"/>
<dbReference type="InterPro" id="IPR054564">
    <property type="entry name" value="Gp18_domIII_N"/>
</dbReference>
<dbReference type="RefSeq" id="WP_135172211.1">
    <property type="nucleotide sequence ID" value="NZ_CAJSYR010000009.1"/>
</dbReference>
<dbReference type="Proteomes" id="UP000571857">
    <property type="component" value="Unassembled WGS sequence"/>
</dbReference>
<evidence type="ECO:0000259" key="5">
    <source>
        <dbReference type="Pfam" id="PF22671"/>
    </source>
</evidence>
<dbReference type="Gene3D" id="3.30.360.90">
    <property type="match status" value="1"/>
</dbReference>
<dbReference type="InterPro" id="IPR020287">
    <property type="entry name" value="Tail_sheath_C"/>
</dbReference>
<name>A0ABD4ZXB9_ENTGA</name>
<protein>
    <submittedName>
        <fullName evidence="7">Phage tail sheath family protein</fullName>
    </submittedName>
    <submittedName>
        <fullName evidence="6">Phage tail sheath subtilisin-like domain-containing protein</fullName>
    </submittedName>
</protein>
<evidence type="ECO:0000313" key="6">
    <source>
        <dbReference type="EMBL" id="MBA0973008.1"/>
    </source>
</evidence>
<comment type="similarity">
    <text evidence="1">Belongs to the myoviridae tail sheath protein family.</text>
</comment>
<dbReference type="Gene3D" id="3.30.1490.360">
    <property type="match status" value="1"/>
</dbReference>
<feature type="domain" description="Tail sheath protein C-terminal" evidence="4">
    <location>
        <begin position="333"/>
        <end position="433"/>
    </location>
</feature>
<feature type="domain" description="Phage tail sheath protein-like beta-sandwich" evidence="3">
    <location>
        <begin position="93"/>
        <end position="178"/>
    </location>
</feature>
<comment type="caution">
    <text evidence="7">The sequence shown here is derived from an EMBL/GenBank/DDBJ whole genome shotgun (WGS) entry which is preliminary data.</text>
</comment>
<evidence type="ECO:0000256" key="1">
    <source>
        <dbReference type="ARBA" id="ARBA00008005"/>
    </source>
</evidence>
<dbReference type="Gene3D" id="3.30.1370.220">
    <property type="match status" value="1"/>
</dbReference>
<dbReference type="EMBL" id="JABXJK010000059">
    <property type="protein sequence ID" value="MBA0973008.1"/>
    <property type="molecule type" value="Genomic_DNA"/>
</dbReference>
<evidence type="ECO:0000313" key="9">
    <source>
        <dbReference type="Proteomes" id="UP001241571"/>
    </source>
</evidence>
<feature type="domain" description="Tail sheath protein Gp18-like" evidence="5">
    <location>
        <begin position="34"/>
        <end position="89"/>
    </location>
</feature>
<dbReference type="EMBL" id="JASUBT010000016">
    <property type="protein sequence ID" value="MDL4937332.1"/>
    <property type="molecule type" value="Genomic_DNA"/>
</dbReference>
<reference evidence="6 8" key="1">
    <citation type="submission" date="2020-06" db="EMBL/GenBank/DDBJ databases">
        <title>Crossreactivity between MHC class I-restricted antigens from cancer cells and an enterococcal bacteriophage.</title>
        <authorList>
            <person name="Fluckiger A."/>
            <person name="Daillere R."/>
            <person name="Sassi M."/>
            <person name="Cattoir V."/>
            <person name="Kroemer G."/>
            <person name="Zitvogel L."/>
        </authorList>
    </citation>
    <scope>NUCLEOTIDE SEQUENCE [LARGE SCALE GENOMIC DNA]</scope>
    <source>
        <strain evidence="6 8">EG4</strain>
    </source>
</reference>
<dbReference type="Pfam" id="PF22671">
    <property type="entry name" value="Gp18_domIII_N"/>
    <property type="match status" value="1"/>
</dbReference>
<dbReference type="InterPro" id="IPR035089">
    <property type="entry name" value="Phage_sheath_subtilisin"/>
</dbReference>
<organism evidence="7 9">
    <name type="scientific">Enterococcus gallinarum</name>
    <dbReference type="NCBI Taxonomy" id="1353"/>
    <lineage>
        <taxon>Bacteria</taxon>
        <taxon>Bacillati</taxon>
        <taxon>Bacillota</taxon>
        <taxon>Bacilli</taxon>
        <taxon>Lactobacillales</taxon>
        <taxon>Enterococcaceae</taxon>
        <taxon>Enterococcus</taxon>
    </lineage>
</organism>
<dbReference type="Pfam" id="PF17482">
    <property type="entry name" value="Phage_sheath_1C"/>
    <property type="match status" value="1"/>
</dbReference>
<evidence type="ECO:0000259" key="3">
    <source>
        <dbReference type="Pfam" id="PF17481"/>
    </source>
</evidence>
<sequence>MAGGTWTTQNKVRPGAYVNVRSNGNLGTSESIAGVVALPLALDFGPENEVIEINVNSDLTRLGYDLTHEKLLLLREALKQAATVLIYRVGTGGKAAAVEGSLSVKALYGGTRGNDISVVSKENVNITGAFDVETYLEGRLVDNQTAKNIEELADNRLVSFTGEGELTAFSIVLENGTNTAATASDYMKFFSKIQVFDFNTIALPVQDEVTKAAGASFIDRMRNEEGKKCQLVIAGYPANNEAVINVKNGVILSDGTRITAEQATAWVAGASAAAGVATSLTYKNYDGAVDVTQRYLNSEIIDALQAGEFVFTEKRGAAVVEQDINSLRSFTTEKSRDFSKNRILRVLDDMANNSKKTFEDNFIGKVNADQDGRELFKADRISYFNSLQGAGAITNFSAEDVSVEAGNDKDSIVLNVQVQPVDAMEKLYMTVQVL</sequence>
<feature type="domain" description="Tail sheath protein subtilisin-like" evidence="2">
    <location>
        <begin position="180"/>
        <end position="326"/>
    </location>
</feature>
<gene>
    <name evidence="6" type="ORF">HWH42_10525</name>
    <name evidence="7" type="ORF">QRX88_16640</name>
</gene>
<dbReference type="InterPro" id="IPR035326">
    <property type="entry name" value="Beta_sandwich_Seath"/>
</dbReference>
<dbReference type="Gene3D" id="3.40.50.11790">
    <property type="match status" value="1"/>
</dbReference>
<evidence type="ECO:0000259" key="4">
    <source>
        <dbReference type="Pfam" id="PF17482"/>
    </source>
</evidence>
<evidence type="ECO:0000313" key="7">
    <source>
        <dbReference type="EMBL" id="MDL4937332.1"/>
    </source>
</evidence>
<accession>A0ABD4ZXB9</accession>
<proteinExistence type="inferred from homology"/>
<dbReference type="Gene3D" id="2.60.40.4290">
    <property type="match status" value="1"/>
</dbReference>